<organism evidence="4">
    <name type="scientific">Spironucleus salmonicida</name>
    <dbReference type="NCBI Taxonomy" id="348837"/>
    <lineage>
        <taxon>Eukaryota</taxon>
        <taxon>Metamonada</taxon>
        <taxon>Diplomonadida</taxon>
        <taxon>Hexamitidae</taxon>
        <taxon>Hexamitinae</taxon>
        <taxon>Spironucleus</taxon>
    </lineage>
</organism>
<keyword evidence="2" id="KW-0413">Isomerase</keyword>
<dbReference type="EMBL" id="KI546089">
    <property type="protein sequence ID" value="EST45815.1"/>
    <property type="molecule type" value="Genomic_DNA"/>
</dbReference>
<evidence type="ECO:0000313" key="5">
    <source>
        <dbReference type="EMBL" id="KAH0576456.1"/>
    </source>
</evidence>
<dbReference type="GO" id="GO:0006006">
    <property type="term" value="P:glucose metabolic process"/>
    <property type="evidence" value="ECO:0007669"/>
    <property type="project" value="TreeGrafter"/>
</dbReference>
<reference evidence="5" key="2">
    <citation type="submission" date="2020-12" db="EMBL/GenBank/DDBJ databases">
        <title>New Spironucleus salmonicida genome in near-complete chromosomes.</title>
        <authorList>
            <person name="Xu F."/>
            <person name="Kurt Z."/>
            <person name="Jimenez-Gonzalez A."/>
            <person name="Astvaldsson A."/>
            <person name="Andersson J.O."/>
            <person name="Svard S.G."/>
        </authorList>
    </citation>
    <scope>NUCLEOTIDE SEQUENCE</scope>
    <source>
        <strain evidence="5">ATCC 50377</strain>
    </source>
</reference>
<comment type="similarity">
    <text evidence="1">Belongs to the aldose epimerase family.</text>
</comment>
<dbReference type="InterPro" id="IPR047215">
    <property type="entry name" value="Galactose_mutarotase-like"/>
</dbReference>
<dbReference type="InterPro" id="IPR011013">
    <property type="entry name" value="Gal_mutarotase_sf_dom"/>
</dbReference>
<dbReference type="EMBL" id="AUWU02000002">
    <property type="protein sequence ID" value="KAH0576456.1"/>
    <property type="molecule type" value="Genomic_DNA"/>
</dbReference>
<dbReference type="PANTHER" id="PTHR10091:SF0">
    <property type="entry name" value="GALACTOSE MUTAROTASE"/>
    <property type="match status" value="1"/>
</dbReference>
<keyword evidence="3" id="KW-0119">Carbohydrate metabolism</keyword>
<dbReference type="InterPro" id="IPR008183">
    <property type="entry name" value="Aldose_1/G6P_1-epimerase"/>
</dbReference>
<evidence type="ECO:0000256" key="3">
    <source>
        <dbReference type="ARBA" id="ARBA00023277"/>
    </source>
</evidence>
<proteinExistence type="inferred from homology"/>
<dbReference type="GO" id="GO:0004034">
    <property type="term" value="F:aldose 1-epimerase activity"/>
    <property type="evidence" value="ECO:0007669"/>
    <property type="project" value="TreeGrafter"/>
</dbReference>
<dbReference type="Proteomes" id="UP000018208">
    <property type="component" value="Unassembled WGS sequence"/>
</dbReference>
<dbReference type="Pfam" id="PF01263">
    <property type="entry name" value="Aldose_epim"/>
    <property type="match status" value="1"/>
</dbReference>
<evidence type="ECO:0000256" key="1">
    <source>
        <dbReference type="ARBA" id="ARBA00006206"/>
    </source>
</evidence>
<sequence length="327" mass="37275">MQPFEKKQFTKKIDGKETSLYTIKSEALTATITNYGGIIVQLLFKGKDLILGYDTIQKYIDSSEKYFGAIVGPVCNRICPAETKIDGKMVVFKKAEYLLHSDALLSTKVWDTKLVSEHKIILTTSLNGELGFPGNVKYTVTYSVKDGIFRTDITAFTDRKTILNCTSHPFFNFGTGQVLQHQLKINAQQYLRVSENCVSVEPEDVKNTPFDFKKMKQIGQNIHEENEQLKRGIGYDHCFVVTPDCEQAVLQFEDVKMIIKSNQKGMQLYSGNWLSGFKGKYGRAYDERTAVCLETQGWPNACNEEKFPSIEVGAMQEYQNWTEYQFL</sequence>
<gene>
    <name evidence="4" type="ORF">SS50377_14390</name>
    <name evidence="5" type="ORF">SS50377_22020</name>
</gene>
<dbReference type="VEuPathDB" id="GiardiaDB:SS50377_22020"/>
<reference evidence="4 5" key="1">
    <citation type="journal article" date="2014" name="PLoS Genet.">
        <title>The Genome of Spironucleus salmonicida Highlights a Fish Pathogen Adapted to Fluctuating Environments.</title>
        <authorList>
            <person name="Xu F."/>
            <person name="Jerlstrom-Hultqvist J."/>
            <person name="Einarsson E."/>
            <person name="Astvaldsson A."/>
            <person name="Svard S.G."/>
            <person name="Andersson J.O."/>
        </authorList>
    </citation>
    <scope>NUCLEOTIDE SEQUENCE</scope>
    <source>
        <strain evidence="5">ATCC 50377</strain>
    </source>
</reference>
<dbReference type="OrthoDB" id="274691at2759"/>
<dbReference type="CDD" id="cd09019">
    <property type="entry name" value="galactose_mutarotase_like"/>
    <property type="match status" value="1"/>
</dbReference>
<keyword evidence="6" id="KW-1185">Reference proteome</keyword>
<protein>
    <submittedName>
        <fullName evidence="4">Aldose 1-epimerase</fullName>
    </submittedName>
</protein>
<dbReference type="GO" id="GO:0030246">
    <property type="term" value="F:carbohydrate binding"/>
    <property type="evidence" value="ECO:0007669"/>
    <property type="project" value="InterPro"/>
</dbReference>
<name>V6LMF6_9EUKA</name>
<dbReference type="AlphaFoldDB" id="V6LMF6"/>
<dbReference type="SUPFAM" id="SSF74650">
    <property type="entry name" value="Galactose mutarotase-like"/>
    <property type="match status" value="1"/>
</dbReference>
<dbReference type="Gene3D" id="2.70.98.10">
    <property type="match status" value="1"/>
</dbReference>
<evidence type="ECO:0000313" key="4">
    <source>
        <dbReference type="EMBL" id="EST45815.1"/>
    </source>
</evidence>
<evidence type="ECO:0000313" key="6">
    <source>
        <dbReference type="Proteomes" id="UP000018208"/>
    </source>
</evidence>
<accession>V6LMF6</accession>
<dbReference type="PANTHER" id="PTHR10091">
    <property type="entry name" value="ALDOSE-1-EPIMERASE"/>
    <property type="match status" value="1"/>
</dbReference>
<dbReference type="InterPro" id="IPR014718">
    <property type="entry name" value="GH-type_carb-bd"/>
</dbReference>
<evidence type="ECO:0000256" key="2">
    <source>
        <dbReference type="ARBA" id="ARBA00023235"/>
    </source>
</evidence>
<dbReference type="GO" id="GO:0033499">
    <property type="term" value="P:galactose catabolic process via UDP-galactose, Leloir pathway"/>
    <property type="evidence" value="ECO:0007669"/>
    <property type="project" value="TreeGrafter"/>
</dbReference>